<dbReference type="SUPFAM" id="SSF52317">
    <property type="entry name" value="Class I glutamine amidotransferase-like"/>
    <property type="match status" value="1"/>
</dbReference>
<dbReference type="Gene3D" id="3.40.50.880">
    <property type="match status" value="1"/>
</dbReference>
<name>A0ABS2Q7H8_9BACL</name>
<evidence type="ECO:0000313" key="2">
    <source>
        <dbReference type="EMBL" id="MBM7657739.1"/>
    </source>
</evidence>
<proteinExistence type="predicted"/>
<dbReference type="InterPro" id="IPR029062">
    <property type="entry name" value="Class_I_gatase-like"/>
</dbReference>
<dbReference type="PANTHER" id="PTHR37947">
    <property type="entry name" value="BLL2462 PROTEIN"/>
    <property type="match status" value="1"/>
</dbReference>
<gene>
    <name evidence="2" type="ORF">JOC27_001189</name>
</gene>
<dbReference type="EMBL" id="JAFBEV010000008">
    <property type="protein sequence ID" value="MBM7657739.1"/>
    <property type="molecule type" value="Genomic_DNA"/>
</dbReference>
<evidence type="ECO:0000313" key="3">
    <source>
        <dbReference type="Proteomes" id="UP000823201"/>
    </source>
</evidence>
<dbReference type="PIRSF" id="PIRSF034405">
    <property type="entry name" value="UCP034405"/>
    <property type="match status" value="1"/>
</dbReference>
<dbReference type="InterPro" id="IPR017027">
    <property type="entry name" value="STM3548-like"/>
</dbReference>
<comment type="caution">
    <text evidence="2">The sequence shown here is derived from an EMBL/GenBank/DDBJ whole genome shotgun (WGS) entry which is preliminary data.</text>
</comment>
<dbReference type="CDD" id="cd03143">
    <property type="entry name" value="A4_beta-galactosidase_middle_domain"/>
    <property type="match status" value="1"/>
</dbReference>
<keyword evidence="3" id="KW-1185">Reference proteome</keyword>
<evidence type="ECO:0000259" key="1">
    <source>
        <dbReference type="Pfam" id="PF07090"/>
    </source>
</evidence>
<dbReference type="Pfam" id="PF07090">
    <property type="entry name" value="GATase1_like"/>
    <property type="match status" value="1"/>
</dbReference>
<dbReference type="PANTHER" id="PTHR37947:SF1">
    <property type="entry name" value="BLL2462 PROTEIN"/>
    <property type="match status" value="1"/>
</dbReference>
<dbReference type="InterPro" id="IPR010768">
    <property type="entry name" value="GATase1-like"/>
</dbReference>
<organism evidence="2 3">
    <name type="scientific">Sporolactobacillus spathodeae</name>
    <dbReference type="NCBI Taxonomy" id="1465502"/>
    <lineage>
        <taxon>Bacteria</taxon>
        <taxon>Bacillati</taxon>
        <taxon>Bacillota</taxon>
        <taxon>Bacilli</taxon>
        <taxon>Bacillales</taxon>
        <taxon>Sporolactobacillaceae</taxon>
        <taxon>Sporolactobacillus</taxon>
    </lineage>
</organism>
<dbReference type="Proteomes" id="UP000823201">
    <property type="component" value="Unassembled WGS sequence"/>
</dbReference>
<sequence length="246" mass="27695">MKVLFVGESWVIHMIHTKGFDSFTSTKYEEGATFLLQCLREKGIDITYLPSHEVQIRFPSSVEELQQYDAVVLSDIGSNTFLLRNPTFYEMQVNPNPLELIKDYVAQGGGFLMIGGYLSFTGIEGKANYKNTVLSELLPVELSDTDDRIEMPQGVHPVTVQDDPLTSDLGEWPLFLGYNRFSAKTDAKVLAVINDDPFLVSGNFGKGRTACFASDCAPHWGSKEFVDWKNYPLFWSRLIETIGRKS</sequence>
<accession>A0ABS2Q7H8</accession>
<reference evidence="2 3" key="1">
    <citation type="submission" date="2021-01" db="EMBL/GenBank/DDBJ databases">
        <title>Genomic Encyclopedia of Type Strains, Phase IV (KMG-IV): sequencing the most valuable type-strain genomes for metagenomic binning, comparative biology and taxonomic classification.</title>
        <authorList>
            <person name="Goeker M."/>
        </authorList>
    </citation>
    <scope>NUCLEOTIDE SEQUENCE [LARGE SCALE GENOMIC DNA]</scope>
    <source>
        <strain evidence="2 3">DSM 100968</strain>
    </source>
</reference>
<feature type="domain" description="Putative glutamine amidotransferase" evidence="1">
    <location>
        <begin position="2"/>
        <end position="242"/>
    </location>
</feature>
<protein>
    <submittedName>
        <fullName evidence="2">Membrane protein</fullName>
    </submittedName>
</protein>
<dbReference type="RefSeq" id="WP_205006070.1">
    <property type="nucleotide sequence ID" value="NZ_CBCRXA010000006.1"/>
</dbReference>